<protein>
    <recommendedName>
        <fullName evidence="4">LIM zinc-binding domain-containing protein</fullName>
    </recommendedName>
</protein>
<dbReference type="PANTHER" id="PTHR24209">
    <property type="entry name" value="PROTEIN DA1-RELATED 2"/>
    <property type="match status" value="1"/>
</dbReference>
<dbReference type="InterPro" id="IPR001781">
    <property type="entry name" value="Znf_LIM"/>
</dbReference>
<dbReference type="PANTHER" id="PTHR24209:SF7">
    <property type="entry name" value="PROTEIN DA1-RELATED 2"/>
    <property type="match status" value="1"/>
</dbReference>
<dbReference type="GO" id="GO:0043130">
    <property type="term" value="F:ubiquitin binding"/>
    <property type="evidence" value="ECO:0007669"/>
    <property type="project" value="TreeGrafter"/>
</dbReference>
<dbReference type="OrthoDB" id="25414at2759"/>
<dbReference type="InterPro" id="IPR022087">
    <property type="entry name" value="DA1-like_dom"/>
</dbReference>
<dbReference type="Pfam" id="PF12315">
    <property type="entry name" value="DA1-like"/>
    <property type="match status" value="1"/>
</dbReference>
<dbReference type="PROSITE" id="PS00478">
    <property type="entry name" value="LIM_DOMAIN_1"/>
    <property type="match status" value="1"/>
</dbReference>
<dbReference type="GO" id="GO:0046872">
    <property type="term" value="F:metal ion binding"/>
    <property type="evidence" value="ECO:0007669"/>
    <property type="project" value="UniProtKB-KW"/>
</dbReference>
<evidence type="ECO:0000259" key="4">
    <source>
        <dbReference type="PROSITE" id="PS50023"/>
    </source>
</evidence>
<reference evidence="5" key="1">
    <citation type="submission" date="2021-08" db="EMBL/GenBank/DDBJ databases">
        <title>WGS assembly of Ceratopteris richardii.</title>
        <authorList>
            <person name="Marchant D.B."/>
            <person name="Chen G."/>
            <person name="Jenkins J."/>
            <person name="Shu S."/>
            <person name="Leebens-Mack J."/>
            <person name="Grimwood J."/>
            <person name="Schmutz J."/>
            <person name="Soltis P."/>
            <person name="Soltis D."/>
            <person name="Chen Z.-H."/>
        </authorList>
    </citation>
    <scope>NUCLEOTIDE SEQUENCE</scope>
    <source>
        <strain evidence="5">Whitten #5841</strain>
        <tissue evidence="5">Leaf</tissue>
    </source>
</reference>
<dbReference type="SMART" id="SM00132">
    <property type="entry name" value="LIM"/>
    <property type="match status" value="1"/>
</dbReference>
<dbReference type="AlphaFoldDB" id="A0A8T2TP68"/>
<keyword evidence="6" id="KW-1185">Reference proteome</keyword>
<evidence type="ECO:0000313" key="5">
    <source>
        <dbReference type="EMBL" id="KAH7425167.1"/>
    </source>
</evidence>
<dbReference type="Proteomes" id="UP000825935">
    <property type="component" value="Chromosome 11"/>
</dbReference>
<evidence type="ECO:0000256" key="3">
    <source>
        <dbReference type="PROSITE-ProRule" id="PRU00125"/>
    </source>
</evidence>
<dbReference type="Gene3D" id="2.10.110.10">
    <property type="entry name" value="Cysteine Rich Protein"/>
    <property type="match status" value="1"/>
</dbReference>
<keyword evidence="1 3" id="KW-0479">Metal-binding</keyword>
<keyword evidence="3" id="KW-0440">LIM domain</keyword>
<feature type="domain" description="LIM zinc-binding" evidence="4">
    <location>
        <begin position="89"/>
        <end position="149"/>
    </location>
</feature>
<accession>A0A8T2TP68</accession>
<organism evidence="5 6">
    <name type="scientific">Ceratopteris richardii</name>
    <name type="common">Triangle waterfern</name>
    <dbReference type="NCBI Taxonomy" id="49495"/>
    <lineage>
        <taxon>Eukaryota</taxon>
        <taxon>Viridiplantae</taxon>
        <taxon>Streptophyta</taxon>
        <taxon>Embryophyta</taxon>
        <taxon>Tracheophyta</taxon>
        <taxon>Polypodiopsida</taxon>
        <taxon>Polypodiidae</taxon>
        <taxon>Polypodiales</taxon>
        <taxon>Pteridineae</taxon>
        <taxon>Pteridaceae</taxon>
        <taxon>Parkerioideae</taxon>
        <taxon>Ceratopteris</taxon>
    </lineage>
</organism>
<dbReference type="OMA" id="CNTEISI"/>
<evidence type="ECO:0000313" key="6">
    <source>
        <dbReference type="Proteomes" id="UP000825935"/>
    </source>
</evidence>
<dbReference type="PROSITE" id="PS50023">
    <property type="entry name" value="LIM_DOMAIN_2"/>
    <property type="match status" value="1"/>
</dbReference>
<dbReference type="SUPFAM" id="SSF57716">
    <property type="entry name" value="Glucocorticoid receptor-like (DNA-binding domain)"/>
    <property type="match status" value="1"/>
</dbReference>
<evidence type="ECO:0000256" key="1">
    <source>
        <dbReference type="ARBA" id="ARBA00022723"/>
    </source>
</evidence>
<gene>
    <name evidence="5" type="ORF">KP509_11G042600</name>
</gene>
<evidence type="ECO:0000256" key="2">
    <source>
        <dbReference type="ARBA" id="ARBA00022833"/>
    </source>
</evidence>
<name>A0A8T2TP68_CERRI</name>
<dbReference type="EMBL" id="CM035416">
    <property type="protein sequence ID" value="KAH7425167.1"/>
    <property type="molecule type" value="Genomic_DNA"/>
</dbReference>
<comment type="caution">
    <text evidence="5">The sequence shown here is derived from an EMBL/GenBank/DDBJ whole genome shotgun (WGS) entry which is preliminary data.</text>
</comment>
<sequence>MEWLTHIFNNPSDEPRNVKPWADTGYKTYQAEDEALDRAVSLSLHEHYQRSAKGHDTDEDLARAFQESTNLLMKPEKTTGSSTVQLENRLCSGCSTGFGSGSFVNHLDKFWHPHCFRCHLCHTPICSRNFSTWEKHPYHNSCITRLSLPKCDICNNFFPANSAGAIEYRVHPFWKQKYCPKHESDGTPRCASCERFQIIGEQHVSLDDGRKLCLQCLNLSIMDTEECQPLYYSILDFYEGLNMKINQHIPMLLVERQALNTAKAGHKRHHNIPETRGLCLSEERSINMITRRPTLNRGNKMVDLKRTTTNLKRHFEVTAILVLYGLPRLLTGSLIAHESMHAWLRLNGFRKLDPVVEEGICQVMAHLWLESEVMAGSSSTSKYSVKSSATNNPIEKELGKFFLQQITNDNSPIYGKGFQAGYASMMRFGLPRTLNHIKMTGSFPL</sequence>
<proteinExistence type="predicted"/>
<dbReference type="CDD" id="cd09396">
    <property type="entry name" value="LIM_DA1"/>
    <property type="match status" value="1"/>
</dbReference>
<dbReference type="Pfam" id="PF00412">
    <property type="entry name" value="LIM"/>
    <property type="match status" value="1"/>
</dbReference>
<dbReference type="InterPro" id="IPR045218">
    <property type="entry name" value="DA1-like"/>
</dbReference>
<keyword evidence="2 3" id="KW-0862">Zinc</keyword>